<dbReference type="OrthoDB" id="2896730at2759"/>
<name>A0A4S8LW81_DENBC</name>
<feature type="non-terminal residue" evidence="1">
    <location>
        <position position="1"/>
    </location>
</feature>
<evidence type="ECO:0000313" key="1">
    <source>
        <dbReference type="EMBL" id="THU93884.1"/>
    </source>
</evidence>
<dbReference type="EMBL" id="ML179237">
    <property type="protein sequence ID" value="THU93884.1"/>
    <property type="molecule type" value="Genomic_DNA"/>
</dbReference>
<organism evidence="1 2">
    <name type="scientific">Dendrothele bispora (strain CBS 962.96)</name>
    <dbReference type="NCBI Taxonomy" id="1314807"/>
    <lineage>
        <taxon>Eukaryota</taxon>
        <taxon>Fungi</taxon>
        <taxon>Dikarya</taxon>
        <taxon>Basidiomycota</taxon>
        <taxon>Agaricomycotina</taxon>
        <taxon>Agaricomycetes</taxon>
        <taxon>Agaricomycetidae</taxon>
        <taxon>Agaricales</taxon>
        <taxon>Agaricales incertae sedis</taxon>
        <taxon>Dendrothele</taxon>
    </lineage>
</organism>
<dbReference type="Proteomes" id="UP000297245">
    <property type="component" value="Unassembled WGS sequence"/>
</dbReference>
<accession>A0A4S8LW81</accession>
<keyword evidence="2" id="KW-1185">Reference proteome</keyword>
<dbReference type="AlphaFoldDB" id="A0A4S8LW81"/>
<gene>
    <name evidence="1" type="ORF">K435DRAFT_902475</name>
</gene>
<evidence type="ECO:0000313" key="2">
    <source>
        <dbReference type="Proteomes" id="UP000297245"/>
    </source>
</evidence>
<reference evidence="1 2" key="1">
    <citation type="journal article" date="2019" name="Nat. Ecol. Evol.">
        <title>Megaphylogeny resolves global patterns of mushroom evolution.</title>
        <authorList>
            <person name="Varga T."/>
            <person name="Krizsan K."/>
            <person name="Foldi C."/>
            <person name="Dima B."/>
            <person name="Sanchez-Garcia M."/>
            <person name="Sanchez-Ramirez S."/>
            <person name="Szollosi G.J."/>
            <person name="Szarkandi J.G."/>
            <person name="Papp V."/>
            <person name="Albert L."/>
            <person name="Andreopoulos W."/>
            <person name="Angelini C."/>
            <person name="Antonin V."/>
            <person name="Barry K.W."/>
            <person name="Bougher N.L."/>
            <person name="Buchanan P."/>
            <person name="Buyck B."/>
            <person name="Bense V."/>
            <person name="Catcheside P."/>
            <person name="Chovatia M."/>
            <person name="Cooper J."/>
            <person name="Damon W."/>
            <person name="Desjardin D."/>
            <person name="Finy P."/>
            <person name="Geml J."/>
            <person name="Haridas S."/>
            <person name="Hughes K."/>
            <person name="Justo A."/>
            <person name="Karasinski D."/>
            <person name="Kautmanova I."/>
            <person name="Kiss B."/>
            <person name="Kocsube S."/>
            <person name="Kotiranta H."/>
            <person name="LaButti K.M."/>
            <person name="Lechner B.E."/>
            <person name="Liimatainen K."/>
            <person name="Lipzen A."/>
            <person name="Lukacs Z."/>
            <person name="Mihaltcheva S."/>
            <person name="Morgado L.N."/>
            <person name="Niskanen T."/>
            <person name="Noordeloos M.E."/>
            <person name="Ohm R.A."/>
            <person name="Ortiz-Santana B."/>
            <person name="Ovrebo C."/>
            <person name="Racz N."/>
            <person name="Riley R."/>
            <person name="Savchenko A."/>
            <person name="Shiryaev A."/>
            <person name="Soop K."/>
            <person name="Spirin V."/>
            <person name="Szebenyi C."/>
            <person name="Tomsovsky M."/>
            <person name="Tulloss R.E."/>
            <person name="Uehling J."/>
            <person name="Grigoriev I.V."/>
            <person name="Vagvolgyi C."/>
            <person name="Papp T."/>
            <person name="Martin F.M."/>
            <person name="Miettinen O."/>
            <person name="Hibbett D.S."/>
            <person name="Nagy L.G."/>
        </authorList>
    </citation>
    <scope>NUCLEOTIDE SEQUENCE [LARGE SCALE GENOMIC DNA]</scope>
    <source>
        <strain evidence="1 2">CBS 962.96</strain>
    </source>
</reference>
<protein>
    <submittedName>
        <fullName evidence="1">Uncharacterized protein</fullName>
    </submittedName>
</protein>
<proteinExistence type="predicted"/>
<sequence>GIWPEFPSLIVDQLNQPNRRFTQLYNLPDVIQPVPPVIEDQVDASLDNLVELHRGWVVENDLNVNTAPIPEYFIIHCRG</sequence>